<accession>A0ABT1TJC5</accession>
<comment type="caution">
    <text evidence="2">The sequence shown here is derived from an EMBL/GenBank/DDBJ whole genome shotgun (WGS) entry which is preliminary data.</text>
</comment>
<dbReference type="InterPro" id="IPR003646">
    <property type="entry name" value="SH3-like_bac-type"/>
</dbReference>
<dbReference type="PROSITE" id="PS51781">
    <property type="entry name" value="SH3B"/>
    <property type="match status" value="1"/>
</dbReference>
<feature type="domain" description="SH3b" evidence="1">
    <location>
        <begin position="164"/>
        <end position="227"/>
    </location>
</feature>
<reference evidence="2 3" key="1">
    <citation type="submission" date="2022-07" db="EMBL/GenBank/DDBJ databases">
        <title>Methylomonas rivi sp. nov., Methylomonas rosea sp. nov., Methylomonas aureus sp. nov. and Methylomonas subterranea sp. nov., four novel methanotrophs isolated from a freshwater creek and the deep terrestrial subsurface.</title>
        <authorList>
            <person name="Abin C."/>
            <person name="Sankaranarayanan K."/>
            <person name="Garner C."/>
            <person name="Sindelar R."/>
            <person name="Kotary K."/>
            <person name="Garner R."/>
            <person name="Barclay S."/>
            <person name="Lawson P."/>
            <person name="Krumholz L."/>
        </authorList>
    </citation>
    <scope>NUCLEOTIDE SEQUENCE [LARGE SCALE GENOMIC DNA]</scope>
    <source>
        <strain evidence="2 3">SURF-2</strain>
    </source>
</reference>
<evidence type="ECO:0000313" key="2">
    <source>
        <dbReference type="EMBL" id="MCQ8105575.1"/>
    </source>
</evidence>
<evidence type="ECO:0000313" key="3">
    <source>
        <dbReference type="Proteomes" id="UP001524499"/>
    </source>
</evidence>
<evidence type="ECO:0000259" key="1">
    <source>
        <dbReference type="PROSITE" id="PS51781"/>
    </source>
</evidence>
<sequence>TKFFTLALFLGGCATSANYEKILNSWVGAYDSQLVSAWGPPQNSYISNDGKRFLEYSSQTNIPFGGYAYLTPQTTHHNGVVNTYNSSSGDSAYAVYSGTSTSYLQKQAPIQNVSLKCITRFSVNSSGIITDWSWQGNNCTAKSADIPETIKANNLTVVNKFKAGDSASLRVEPLGLYKGQSLNSERILLLYKKDKLLIGQADGEWTEITTENGQKGWVKTIMIEPKLN</sequence>
<dbReference type="Proteomes" id="UP001524499">
    <property type="component" value="Unassembled WGS sequence"/>
</dbReference>
<gene>
    <name evidence="2" type="ORF">NP590_15800</name>
</gene>
<keyword evidence="3" id="KW-1185">Reference proteome</keyword>
<dbReference type="Gene3D" id="2.30.30.40">
    <property type="entry name" value="SH3 Domains"/>
    <property type="match status" value="1"/>
</dbReference>
<dbReference type="RefSeq" id="WP_256603587.1">
    <property type="nucleotide sequence ID" value="NZ_JANIBJ010000033.1"/>
</dbReference>
<name>A0ABT1TJC5_9GAMM</name>
<dbReference type="EMBL" id="JANIBJ010000033">
    <property type="protein sequence ID" value="MCQ8105575.1"/>
    <property type="molecule type" value="Genomic_DNA"/>
</dbReference>
<protein>
    <recommendedName>
        <fullName evidence="1">SH3b domain-containing protein</fullName>
    </recommendedName>
</protein>
<organism evidence="2 3">
    <name type="scientific">Methylomonas subterranea</name>
    <dbReference type="NCBI Taxonomy" id="2952225"/>
    <lineage>
        <taxon>Bacteria</taxon>
        <taxon>Pseudomonadati</taxon>
        <taxon>Pseudomonadota</taxon>
        <taxon>Gammaproteobacteria</taxon>
        <taxon>Methylococcales</taxon>
        <taxon>Methylococcaceae</taxon>
        <taxon>Methylomonas</taxon>
    </lineage>
</organism>
<proteinExistence type="predicted"/>
<feature type="non-terminal residue" evidence="2">
    <location>
        <position position="1"/>
    </location>
</feature>